<dbReference type="SUPFAM" id="SSF51269">
    <property type="entry name" value="AFP III-like domain"/>
    <property type="match status" value="1"/>
</dbReference>
<feature type="domain" description="Beta-galactosidase galactose-binding" evidence="9">
    <location>
        <begin position="562"/>
        <end position="619"/>
    </location>
</feature>
<dbReference type="InterPro" id="IPR048913">
    <property type="entry name" value="BetaGal_gal-bd"/>
</dbReference>
<dbReference type="STRING" id="77166.U4UAS1"/>
<dbReference type="FunFam" id="3.20.20.80:FF:000115">
    <property type="entry name" value="Beta-galactosidase"/>
    <property type="match status" value="3"/>
</dbReference>
<evidence type="ECO:0000259" key="8">
    <source>
        <dbReference type="Pfam" id="PF21317"/>
    </source>
</evidence>
<comment type="catalytic activity">
    <reaction evidence="4">
        <text>Hydrolysis of terminal non-reducing beta-D-galactose residues in beta-D-galactosides.</text>
        <dbReference type="EC" id="3.2.1.23"/>
    </reaction>
</comment>
<dbReference type="InterPro" id="IPR017853">
    <property type="entry name" value="GH"/>
</dbReference>
<dbReference type="OrthoDB" id="9928645at2759"/>
<dbReference type="InterPro" id="IPR048912">
    <property type="entry name" value="BetaGal1-like_ABD1"/>
</dbReference>
<dbReference type="Proteomes" id="UP000030742">
    <property type="component" value="Unassembled WGS sequence"/>
</dbReference>
<sequence>MENATLPTLYEYYTSGGIQSGLNADQNYFTLNERNITLYSGAMHYFRTPKQLWRDRLRKMRAAGLNTVETYVAWNLHEPTPGNFDFGEGGTDMEDFLDLETFLKTAQEEDLLAIVRPGPYICAEWEFGGFPSWLLRTEDIKFRTSDAIYMAAVKRFFNALLPILAALQFVNGGPIISVQVENEYGSTSSSTFTPEKQYLKELRQIYLDNHITALLTTADGVDSFGDAGTDPELFLVTANFGGDPTTSFDILEQMQPGRPKMAMEYYPGWFDHWGDGHSTGSAVNLLENLVKIIAYPGSFNMYMFHGGTSFGFLNGANVDNDLPNNSGFLPDTTSYDYDAPLTEAGDYTLKYQLVKILLRTVATPKTQLPDPPALIPRVAYSDVPIEQFMPLKTLIDSQNIKPNHPHPIAMELVDINNGSGQSYGYLTYRKENLNLPAGAILTLTSYVYDSVLVLVNGRQIAPPLKTAADLNSFGFYKLEESEITLTDSDLTNATIDLVVENWGRVNYGKLSQYYQFKGLWQGDILINGELVLNWQHIPLEFKRSWTQNLAGWQDEGISSSGLYRGYLELEAAPEDTYIDMRVWTKGIVMVNGFVLGRYARIGPQQCLYLPAPFLQQGRNEIVIFEHYEAADSVRFSTDQIWENYDYFKSHKRITVHFMDFIKKIRENPHPFVIAEIGQNHQGDLHIAKQLIKVAKECGADCAKFQKTCPKEKFTSSALNRPYPGANSWGRTYGEHKEFLEFSEKEFEELQAYAGSIGILFTASAMDEESLRFLQSIQVPFIKIGSGDSNNPFLIEKAAQTGIPLIISTGMIDLETVQKIHGLVSKHHKNFALLQCVSSYPTPCEDINLQVISLLQKSFPDTLIGYSGHELGIHLSVAAVALGAKIIERHITLDKTLKGSDHKCSLEPLELKAMIEQMRTLQLALGKPIKKTEPSEEPCFEKLGKSLVYARKLSCGHPVSLQDLKIKVSSPKGLDGWKYLDVLERRLNCDVDEEDPPTLPTLYEYYTTGGIKSGLNAGQSYFTLNERNISLYSGAMHYFRTPKQLWRDRLRKMRAAGLNAVETYVPWNLHEPTPGQFDFGSGGSDMQDFLDIETFLKTAQEEDLLAILRPGPYICAEWEFGGFPSWLLRGDPPVKFRTSDPHYMNPVKRFFNALLPILAALQFINGGPIVAFQVENEYGSTQSSTFKPDRKYLRQLRQLYLSNNITELLVTADGVSAHKAAGTLPEFFLVTANFGGNPRSSFDALETIQPGRPKMAMEYYPGWFDHWSELHHTTPDLLLTINLEEILTYPGSFNIYMFHGGTSFGFLNGANVADSLTDNSGFQPDTTSYDYSAPLTEAGNYTRKYALIKSLLAKYAYPKTQIPAPPEVIPRVVYPSIPIREYLPLKQLIDSQSSGLEYASPLPMELLDINNGSGQSFGYITYRKTQLNLPAGSTLKIAANIRDTLLVLVNGVQIAPPLKASADLDNFGFWRQSPSTIQLTNGFLRNATVDLVVENWGRVGYGMITQFYQHKGLWNNTVSINNHTIQNWKHIPLEFKKTWTQKLSGWRPMQTYKSPGLYRGFLTIDSPLADTYVDMRQWTKGILIINGFVLGRYARIGPQQCLYLPSPLLHVGRNEIIIFEHYEASDSISYQPSPIQLLETSTMSKLLLLVALCAHYSQVSCIDLPTNYEYFTSDGIQSGLSADQSYFVLNGKTITIFSGTFHYFRVHPDYWRDRLRKMRAAGLNTIETYVPWNLHEPYSGVYDFGAGGSDFEKFLDVERFLKLAQEEDLFVLLRPGPYICAEWEFGGLPSWLLGVPDLKLRTNDPVYLEYVNRYFERLFSIIAPLQFPRGGPIIALQVENEYGNTWNNDRDYLRSLATIFREKGITELLYTSDPILNVGDQGALPGELLITANFNADAAENLDKLNALQVNKPTMTMEYWSGGEVEGWFDHYTEDHFANLVPVEKYQSVLEDILAYPSSINIYIFVGSTNWGFTNGAGDSTYGLDNSGLQPSATSYDYDGPITEQGQLTLKFNATAELIEKYNSVKTRLPEATQTPLPVKFEDIKLEEQILLSELIDDYPSKIKSDKILPMEKLPINDGSGQSFGYVVYRKTNLDLKANSVLEITGYVRDHVLVLLNGKLVNSLLSRVDDLDGFGYWRLENSSILLSSEALRDATLDLVVENNGRNNFGVLSQYQQFKGLIDDVSVDKEVINDWEIIPLEFKRAWNQQLTGWHRIESRDSVPALYRAVFQATEPLRDTYINVQDWRKGIVIINGFVLGRIFAVGPQQALYLPAGLLQTGENELIIFEHFSAPEYLKFSAEPLFGYGTFIEE</sequence>
<evidence type="ECO:0000259" key="9">
    <source>
        <dbReference type="Pfam" id="PF21467"/>
    </source>
</evidence>
<dbReference type="EMBL" id="KB631984">
    <property type="protein sequence ID" value="ERL87706.1"/>
    <property type="molecule type" value="Genomic_DNA"/>
</dbReference>
<dbReference type="InterPro" id="IPR013132">
    <property type="entry name" value="PseI/NeuA/B-like_N"/>
</dbReference>
<feature type="domain" description="PseI/NeuA/B-like" evidence="7">
    <location>
        <begin position="690"/>
        <end position="928"/>
    </location>
</feature>
<dbReference type="SUPFAM" id="SSF51445">
    <property type="entry name" value="(Trans)glycosidases"/>
    <property type="match status" value="3"/>
</dbReference>
<evidence type="ECO:0000259" key="7">
    <source>
        <dbReference type="Pfam" id="PF03102"/>
    </source>
</evidence>
<feature type="domain" description="Beta-galactosidase galactose-binding" evidence="9">
    <location>
        <begin position="2221"/>
        <end position="2280"/>
    </location>
</feature>
<dbReference type="SUPFAM" id="SSF49785">
    <property type="entry name" value="Galactose-binding domain-like"/>
    <property type="match status" value="3"/>
</dbReference>
<evidence type="ECO:0000313" key="11">
    <source>
        <dbReference type="Proteomes" id="UP000030742"/>
    </source>
</evidence>
<dbReference type="Pfam" id="PF03102">
    <property type="entry name" value="NeuB"/>
    <property type="match status" value="1"/>
</dbReference>
<dbReference type="Pfam" id="PF21317">
    <property type="entry name" value="BetaGal_ABD_1"/>
    <property type="match status" value="3"/>
</dbReference>
<evidence type="ECO:0000259" key="6">
    <source>
        <dbReference type="Pfam" id="PF01301"/>
    </source>
</evidence>
<dbReference type="PANTHER" id="PTHR23421">
    <property type="entry name" value="BETA-GALACTOSIDASE RELATED"/>
    <property type="match status" value="1"/>
</dbReference>
<dbReference type="Pfam" id="PF01301">
    <property type="entry name" value="Glyco_hydro_35"/>
    <property type="match status" value="3"/>
</dbReference>
<dbReference type="SUPFAM" id="SSF51569">
    <property type="entry name" value="Aldolase"/>
    <property type="match status" value="1"/>
</dbReference>
<dbReference type="Pfam" id="PF21467">
    <property type="entry name" value="BetaGal_gal-bd"/>
    <property type="match status" value="3"/>
</dbReference>
<protein>
    <recommendedName>
        <fullName evidence="4">Beta-galactosidase</fullName>
        <ecNumber evidence="4">3.2.1.23</ecNumber>
    </recommendedName>
</protein>
<organism evidence="10 11">
    <name type="scientific">Dendroctonus ponderosae</name>
    <name type="common">Mountain pine beetle</name>
    <dbReference type="NCBI Taxonomy" id="77166"/>
    <lineage>
        <taxon>Eukaryota</taxon>
        <taxon>Metazoa</taxon>
        <taxon>Ecdysozoa</taxon>
        <taxon>Arthropoda</taxon>
        <taxon>Hexapoda</taxon>
        <taxon>Insecta</taxon>
        <taxon>Pterygota</taxon>
        <taxon>Neoptera</taxon>
        <taxon>Endopterygota</taxon>
        <taxon>Coleoptera</taxon>
        <taxon>Polyphaga</taxon>
        <taxon>Cucujiformia</taxon>
        <taxon>Curculionidae</taxon>
        <taxon>Scolytinae</taxon>
        <taxon>Dendroctonus</taxon>
    </lineage>
</organism>
<dbReference type="PRINTS" id="PR00742">
    <property type="entry name" value="GLHYDRLASE35"/>
</dbReference>
<evidence type="ECO:0000256" key="4">
    <source>
        <dbReference type="RuleBase" id="RU000675"/>
    </source>
</evidence>
<evidence type="ECO:0000256" key="5">
    <source>
        <dbReference type="RuleBase" id="RU003679"/>
    </source>
</evidence>
<keyword evidence="3 4" id="KW-0326">Glycosidase</keyword>
<feature type="domain" description="Beta-galactosidase 1-like first all-beta" evidence="8">
    <location>
        <begin position="421"/>
        <end position="540"/>
    </location>
</feature>
<comment type="similarity">
    <text evidence="1 5">Belongs to the glycosyl hydrolase 35 family.</text>
</comment>
<feature type="domain" description="Glycoside hydrolase 35 catalytic" evidence="6">
    <location>
        <begin position="1686"/>
        <end position="2020"/>
    </location>
</feature>
<name>U4UAS1_DENPD</name>
<dbReference type="FunFam" id="2.60.120.260:FF:000049">
    <property type="entry name" value="Beta-galactosidase"/>
    <property type="match status" value="3"/>
</dbReference>
<feature type="domain" description="Beta-galactosidase 1-like first all-beta" evidence="8">
    <location>
        <begin position="1413"/>
        <end position="1533"/>
    </location>
</feature>
<evidence type="ECO:0000313" key="10">
    <source>
        <dbReference type="EMBL" id="ERL87706.1"/>
    </source>
</evidence>
<dbReference type="InterPro" id="IPR019801">
    <property type="entry name" value="Glyco_hydro_35_CS"/>
</dbReference>
<reference evidence="10 11" key="1">
    <citation type="journal article" date="2013" name="Genome Biol.">
        <title>Draft genome of the mountain pine beetle, Dendroctonus ponderosae Hopkins, a major forest pest.</title>
        <authorList>
            <person name="Keeling C.I."/>
            <person name="Yuen M.M."/>
            <person name="Liao N.Y."/>
            <person name="Docking T.R."/>
            <person name="Chan S.K."/>
            <person name="Taylor G.A."/>
            <person name="Palmquist D.L."/>
            <person name="Jackman S.D."/>
            <person name="Nguyen A."/>
            <person name="Li M."/>
            <person name="Henderson H."/>
            <person name="Janes J.K."/>
            <person name="Zhao Y."/>
            <person name="Pandoh P."/>
            <person name="Moore R."/>
            <person name="Sperling F.A."/>
            <person name="Huber D.P."/>
            <person name="Birol I."/>
            <person name="Jones S.J."/>
            <person name="Bohlmann J."/>
        </authorList>
    </citation>
    <scope>NUCLEOTIDE SEQUENCE</scope>
</reference>
<feature type="domain" description="Glycoside hydrolase 35 catalytic" evidence="6">
    <location>
        <begin position="1021"/>
        <end position="1353"/>
    </location>
</feature>
<dbReference type="Gene3D" id="2.60.120.260">
    <property type="entry name" value="Galactose-binding domain-like"/>
    <property type="match status" value="6"/>
</dbReference>
<accession>U4UAS1</accession>
<feature type="domain" description="Glycoside hydrolase 35 catalytic" evidence="6">
    <location>
        <begin position="29"/>
        <end position="359"/>
    </location>
</feature>
<keyword evidence="2 4" id="KW-0378">Hydrolase</keyword>
<dbReference type="Gene3D" id="3.20.20.80">
    <property type="entry name" value="Glycosidases"/>
    <property type="match status" value="3"/>
</dbReference>
<dbReference type="Gene3D" id="3.20.20.70">
    <property type="entry name" value="Aldolase class I"/>
    <property type="match status" value="1"/>
</dbReference>
<dbReference type="GO" id="GO:0016051">
    <property type="term" value="P:carbohydrate biosynthetic process"/>
    <property type="evidence" value="ECO:0007669"/>
    <property type="project" value="InterPro"/>
</dbReference>
<dbReference type="InterPro" id="IPR001944">
    <property type="entry name" value="Glycoside_Hdrlase_35"/>
</dbReference>
<evidence type="ECO:0000256" key="2">
    <source>
        <dbReference type="ARBA" id="ARBA00022801"/>
    </source>
</evidence>
<dbReference type="GO" id="GO:0004565">
    <property type="term" value="F:beta-galactosidase activity"/>
    <property type="evidence" value="ECO:0007669"/>
    <property type="project" value="UniProtKB-EC"/>
</dbReference>
<feature type="domain" description="Beta-galactosidase 1-like first all-beta" evidence="8">
    <location>
        <begin position="2080"/>
        <end position="2199"/>
    </location>
</feature>
<dbReference type="InterPro" id="IPR008979">
    <property type="entry name" value="Galactose-bd-like_sf"/>
</dbReference>
<proteinExistence type="inferred from homology"/>
<dbReference type="InterPro" id="IPR036732">
    <property type="entry name" value="AFP_Neu5c_C_sf"/>
</dbReference>
<evidence type="ECO:0000256" key="3">
    <source>
        <dbReference type="ARBA" id="ARBA00023295"/>
    </source>
</evidence>
<evidence type="ECO:0000256" key="1">
    <source>
        <dbReference type="ARBA" id="ARBA00009809"/>
    </source>
</evidence>
<dbReference type="InterPro" id="IPR013785">
    <property type="entry name" value="Aldolase_TIM"/>
</dbReference>
<gene>
    <name evidence="10" type="ORF">D910_05096</name>
</gene>
<dbReference type="EC" id="3.2.1.23" evidence="4"/>
<dbReference type="PROSITE" id="PS01182">
    <property type="entry name" value="GLYCOSYL_HYDROL_F35"/>
    <property type="match status" value="3"/>
</dbReference>
<feature type="domain" description="Beta-galactosidase galactose-binding" evidence="9">
    <location>
        <begin position="1554"/>
        <end position="1613"/>
    </location>
</feature>
<dbReference type="InterPro" id="IPR031330">
    <property type="entry name" value="Gly_Hdrlase_35_cat"/>
</dbReference>